<evidence type="ECO:0000259" key="7">
    <source>
        <dbReference type="PROSITE" id="PS50928"/>
    </source>
</evidence>
<sequence>MSRIRMDRNLKVTVLLIAVLLAFVFGYSRIESWIYEHFAANVGQVASYSLPKLTFEFFRVSITASVLSIATGMLLGIFAHSSIGRSFKTIIQKLAMIGQTIPVLALLLFAVTIFGVGMKAALVALVVQSALPVIFGTISGLDSVPHNFIEIAHGLGYSKAQTMFKVQLPLAKPVILSGIRIGTIICISAATLAFSAGAGGLGLLIQTGIATYNMVFVFEGTVPIVLIAIIADRLLRRAEKKASF</sequence>
<comment type="caution">
    <text evidence="8">The sequence shown here is derived from an EMBL/GenBank/DDBJ whole genome shotgun (WGS) entry which is preliminary data.</text>
</comment>
<evidence type="ECO:0000313" key="9">
    <source>
        <dbReference type="Proteomes" id="UP000286773"/>
    </source>
</evidence>
<protein>
    <recommendedName>
        <fullName evidence="7">ABC transmembrane type-1 domain-containing protein</fullName>
    </recommendedName>
</protein>
<dbReference type="Gene3D" id="1.10.3720.10">
    <property type="entry name" value="MetI-like"/>
    <property type="match status" value="1"/>
</dbReference>
<feature type="transmembrane region" description="Helical" evidence="6">
    <location>
        <begin position="57"/>
        <end position="78"/>
    </location>
</feature>
<evidence type="ECO:0000256" key="6">
    <source>
        <dbReference type="RuleBase" id="RU363032"/>
    </source>
</evidence>
<dbReference type="Pfam" id="PF00528">
    <property type="entry name" value="BPD_transp_1"/>
    <property type="match status" value="1"/>
</dbReference>
<evidence type="ECO:0000256" key="3">
    <source>
        <dbReference type="ARBA" id="ARBA00022692"/>
    </source>
</evidence>
<keyword evidence="2 6" id="KW-0813">Transport</keyword>
<feature type="transmembrane region" description="Helical" evidence="6">
    <location>
        <begin position="90"/>
        <end position="114"/>
    </location>
</feature>
<comment type="subcellular location">
    <subcellularLocation>
        <location evidence="6">Cell membrane</location>
        <topology evidence="6">Multi-pass membrane protein</topology>
    </subcellularLocation>
    <subcellularLocation>
        <location evidence="1">Membrane</location>
        <topology evidence="1">Multi-pass membrane protein</topology>
    </subcellularLocation>
</comment>
<gene>
    <name evidence="8" type="ORF">CBF27_03095</name>
</gene>
<keyword evidence="5 6" id="KW-0472">Membrane</keyword>
<dbReference type="SUPFAM" id="SSF161098">
    <property type="entry name" value="MetI-like"/>
    <property type="match status" value="1"/>
</dbReference>
<keyword evidence="3 6" id="KW-0812">Transmembrane</keyword>
<evidence type="ECO:0000256" key="2">
    <source>
        <dbReference type="ARBA" id="ARBA00022448"/>
    </source>
</evidence>
<dbReference type="InterPro" id="IPR000515">
    <property type="entry name" value="MetI-like"/>
</dbReference>
<organism evidence="8 9">
    <name type="scientific">Vagococcus acidifermentans</name>
    <dbReference type="NCBI Taxonomy" id="564710"/>
    <lineage>
        <taxon>Bacteria</taxon>
        <taxon>Bacillati</taxon>
        <taxon>Bacillota</taxon>
        <taxon>Bacilli</taxon>
        <taxon>Lactobacillales</taxon>
        <taxon>Enterococcaceae</taxon>
        <taxon>Vagococcus</taxon>
    </lineage>
</organism>
<evidence type="ECO:0000313" key="8">
    <source>
        <dbReference type="EMBL" id="RSU13902.1"/>
    </source>
</evidence>
<evidence type="ECO:0000256" key="4">
    <source>
        <dbReference type="ARBA" id="ARBA00022989"/>
    </source>
</evidence>
<dbReference type="Proteomes" id="UP000286773">
    <property type="component" value="Unassembled WGS sequence"/>
</dbReference>
<dbReference type="GO" id="GO:0055085">
    <property type="term" value="P:transmembrane transport"/>
    <property type="evidence" value="ECO:0007669"/>
    <property type="project" value="InterPro"/>
</dbReference>
<dbReference type="AlphaFoldDB" id="A0A430B109"/>
<keyword evidence="9" id="KW-1185">Reference proteome</keyword>
<feature type="transmembrane region" description="Helical" evidence="6">
    <location>
        <begin position="211"/>
        <end position="231"/>
    </location>
</feature>
<accession>A0A430B109</accession>
<feature type="transmembrane region" description="Helical" evidence="6">
    <location>
        <begin position="181"/>
        <end position="205"/>
    </location>
</feature>
<dbReference type="OrthoDB" id="9801163at2"/>
<dbReference type="GO" id="GO:0005886">
    <property type="term" value="C:plasma membrane"/>
    <property type="evidence" value="ECO:0007669"/>
    <property type="project" value="UniProtKB-SubCell"/>
</dbReference>
<dbReference type="RefSeq" id="WP_126812314.1">
    <property type="nucleotide sequence ID" value="NZ_NGKC01000002.1"/>
</dbReference>
<dbReference type="InterPro" id="IPR035906">
    <property type="entry name" value="MetI-like_sf"/>
</dbReference>
<dbReference type="InterPro" id="IPR051204">
    <property type="entry name" value="ABC_transp_perm/SBD"/>
</dbReference>
<evidence type="ECO:0000256" key="5">
    <source>
        <dbReference type="ARBA" id="ARBA00023136"/>
    </source>
</evidence>
<evidence type="ECO:0000256" key="1">
    <source>
        <dbReference type="ARBA" id="ARBA00004141"/>
    </source>
</evidence>
<proteinExistence type="inferred from homology"/>
<dbReference type="PANTHER" id="PTHR30177">
    <property type="entry name" value="GLYCINE BETAINE/L-PROLINE TRANSPORT SYSTEM PERMEASE PROTEIN PROW"/>
    <property type="match status" value="1"/>
</dbReference>
<feature type="domain" description="ABC transmembrane type-1" evidence="7">
    <location>
        <begin position="54"/>
        <end position="235"/>
    </location>
</feature>
<comment type="similarity">
    <text evidence="6">Belongs to the binding-protein-dependent transport system permease family.</text>
</comment>
<dbReference type="EMBL" id="NGKC01000002">
    <property type="protein sequence ID" value="RSU13902.1"/>
    <property type="molecule type" value="Genomic_DNA"/>
</dbReference>
<feature type="transmembrane region" description="Helical" evidence="6">
    <location>
        <begin position="12"/>
        <end position="30"/>
    </location>
</feature>
<reference evidence="8 9" key="1">
    <citation type="submission" date="2017-05" db="EMBL/GenBank/DDBJ databases">
        <title>Vagococcus spp. assemblies.</title>
        <authorList>
            <person name="Gulvik C.A."/>
        </authorList>
    </citation>
    <scope>NUCLEOTIDE SEQUENCE [LARGE SCALE GENOMIC DNA]</scope>
    <source>
        <strain evidence="8 9">LMG 24798</strain>
    </source>
</reference>
<keyword evidence="4 6" id="KW-1133">Transmembrane helix</keyword>
<name>A0A430B109_9ENTE</name>
<dbReference type="CDD" id="cd06261">
    <property type="entry name" value="TM_PBP2"/>
    <property type="match status" value="1"/>
</dbReference>
<dbReference type="PROSITE" id="PS50928">
    <property type="entry name" value="ABC_TM1"/>
    <property type="match status" value="1"/>
</dbReference>